<evidence type="ECO:0000259" key="3">
    <source>
        <dbReference type="Pfam" id="PF17782"/>
    </source>
</evidence>
<dbReference type="Proteomes" id="UP000253919">
    <property type="component" value="Unassembled WGS sequence"/>
</dbReference>
<dbReference type="Pfam" id="PF17782">
    <property type="entry name" value="WHD_DprA"/>
    <property type="match status" value="1"/>
</dbReference>
<feature type="domain" description="DprA winged helix" evidence="3">
    <location>
        <begin position="347"/>
        <end position="381"/>
    </location>
</feature>
<dbReference type="InterPro" id="IPR010994">
    <property type="entry name" value="RuvA_2-like"/>
</dbReference>
<feature type="domain" description="Smf/DprA SLOG" evidence="2">
    <location>
        <begin position="96"/>
        <end position="304"/>
    </location>
</feature>
<dbReference type="EMBL" id="QASA01000001">
    <property type="protein sequence ID" value="RDC63192.1"/>
    <property type="molecule type" value="Genomic_DNA"/>
</dbReference>
<comment type="caution">
    <text evidence="4">The sequence shown here is derived from an EMBL/GenBank/DDBJ whole genome shotgun (WGS) entry which is preliminary data.</text>
</comment>
<dbReference type="Gene3D" id="1.10.10.10">
    <property type="entry name" value="Winged helix-like DNA-binding domain superfamily/Winged helix DNA-binding domain"/>
    <property type="match status" value="1"/>
</dbReference>
<comment type="similarity">
    <text evidence="1">Belongs to the DprA/Smf family.</text>
</comment>
<dbReference type="InterPro" id="IPR057666">
    <property type="entry name" value="DrpA_SLOG"/>
</dbReference>
<dbReference type="SUPFAM" id="SSF102405">
    <property type="entry name" value="MCP/YpsA-like"/>
    <property type="match status" value="1"/>
</dbReference>
<reference evidence="4 5" key="1">
    <citation type="submission" date="2018-04" db="EMBL/GenBank/DDBJ databases">
        <title>Adhaeribacter sp. HMF7616 genome sequencing and assembly.</title>
        <authorList>
            <person name="Kang H."/>
            <person name="Kang J."/>
            <person name="Cha I."/>
            <person name="Kim H."/>
            <person name="Joh K."/>
        </authorList>
    </citation>
    <scope>NUCLEOTIDE SEQUENCE [LARGE SCALE GENOMIC DNA]</scope>
    <source>
        <strain evidence="4 5">HMF7616</strain>
    </source>
</reference>
<dbReference type="InterPro" id="IPR003488">
    <property type="entry name" value="DprA"/>
</dbReference>
<dbReference type="GO" id="GO:0009294">
    <property type="term" value="P:DNA-mediated transformation"/>
    <property type="evidence" value="ECO:0007669"/>
    <property type="project" value="InterPro"/>
</dbReference>
<evidence type="ECO:0000259" key="2">
    <source>
        <dbReference type="Pfam" id="PF02481"/>
    </source>
</evidence>
<dbReference type="PANTHER" id="PTHR43022">
    <property type="entry name" value="PROTEIN SMF"/>
    <property type="match status" value="1"/>
</dbReference>
<accession>A0A369QFI7</accession>
<organism evidence="4 5">
    <name type="scientific">Adhaeribacter pallidiroseus</name>
    <dbReference type="NCBI Taxonomy" id="2072847"/>
    <lineage>
        <taxon>Bacteria</taxon>
        <taxon>Pseudomonadati</taxon>
        <taxon>Bacteroidota</taxon>
        <taxon>Cytophagia</taxon>
        <taxon>Cytophagales</taxon>
        <taxon>Hymenobacteraceae</taxon>
        <taxon>Adhaeribacter</taxon>
    </lineage>
</organism>
<dbReference type="SUPFAM" id="SSF47781">
    <property type="entry name" value="RuvA domain 2-like"/>
    <property type="match status" value="1"/>
</dbReference>
<evidence type="ECO:0000313" key="5">
    <source>
        <dbReference type="Proteomes" id="UP000253919"/>
    </source>
</evidence>
<dbReference type="Pfam" id="PF02481">
    <property type="entry name" value="DNA_processg_A"/>
    <property type="match status" value="1"/>
</dbReference>
<evidence type="ECO:0000256" key="1">
    <source>
        <dbReference type="ARBA" id="ARBA00006525"/>
    </source>
</evidence>
<dbReference type="NCBIfam" id="TIGR00732">
    <property type="entry name" value="dprA"/>
    <property type="match status" value="1"/>
</dbReference>
<protein>
    <submittedName>
        <fullName evidence="4">Protein smf</fullName>
    </submittedName>
</protein>
<name>A0A369QFI7_9BACT</name>
<gene>
    <name evidence="4" type="ORF">AHMF7616_01793</name>
</gene>
<proteinExistence type="inferred from homology"/>
<dbReference type="Gene3D" id="3.40.50.450">
    <property type="match status" value="1"/>
</dbReference>
<dbReference type="PANTHER" id="PTHR43022:SF1">
    <property type="entry name" value="PROTEIN SMF"/>
    <property type="match status" value="1"/>
</dbReference>
<dbReference type="InterPro" id="IPR036388">
    <property type="entry name" value="WH-like_DNA-bd_sf"/>
</dbReference>
<evidence type="ECO:0000313" key="4">
    <source>
        <dbReference type="EMBL" id="RDC63192.1"/>
    </source>
</evidence>
<sequence length="386" mass="41994">MANTYICFLNLIFALLLSDSLLYEVALGLLPGVGDLLTRQLISYCGSAKAVFTTPKGKLLKIPGIGPLFVQNFNPTPALQQAEATLKLADQQQVQLLFYTHPQYPARLKQMADAPCLLFYKGSADLNHPKIISIVGTRQATDYGRRITEKIVSDLKKHHPVIVSGLAYGIDIFAHRAAVAEGLPTLGIMASGIDIIYPATHRKTAEKMLENGGLITENTFGTKPDAPRFPARNRIIAGLGDCTIIVEAAIKGGALITADIAHSYNKDVMAVPGPIDGKVSEGCNHLIKSNKAAIYTELRDLEELLNWDNALAAPVSKPSKAPLYNSAEFEPEEWQIIQLLLSSKEELMDNIAWKVQVPVSRLASVLLTLEFKGVVKSLPGKKFALV</sequence>
<dbReference type="AlphaFoldDB" id="A0A369QFI7"/>
<keyword evidence="5" id="KW-1185">Reference proteome</keyword>
<dbReference type="InterPro" id="IPR041614">
    <property type="entry name" value="DprA_WH"/>
</dbReference>